<keyword evidence="8" id="KW-1185">Reference proteome</keyword>
<protein>
    <submittedName>
        <fullName evidence="7">Transcriptional regulator</fullName>
    </submittedName>
</protein>
<comment type="similarity">
    <text evidence="2">Belongs to the LysR transcriptional regulatory family.</text>
</comment>
<dbReference type="PANTHER" id="PTHR30537">
    <property type="entry name" value="HTH-TYPE TRANSCRIPTIONAL REGULATOR"/>
    <property type="match status" value="1"/>
</dbReference>
<dbReference type="InterPro" id="IPR000847">
    <property type="entry name" value="LysR_HTH_N"/>
</dbReference>
<evidence type="ECO:0000313" key="8">
    <source>
        <dbReference type="Proteomes" id="UP001156905"/>
    </source>
</evidence>
<evidence type="ECO:0000256" key="5">
    <source>
        <dbReference type="ARBA" id="ARBA00023163"/>
    </source>
</evidence>
<sequence length="304" mass="34514">MDRWNEVEVFVNAAELGSLTRAAEQLAISTSAASRYLLALEERLDARLVHRTTRRLHLTEAGEQFFLRAKDLISNMKEAEASVSETAINPTGTLRVTASLSFCLRHLAPLVPEFTRQYPNISVDIVAANRYYDLIDNGIDLAIRTRQFEADSSITIRKLAETRRLLAASPSYLEQHGRPETPSDLSRHKFLLYTLADKPYEFRLSKNGKEEVVPVRPLLSANDGQIIRAAALDGLGILAQPTYIICDDLRAGRLVRILDDWDLPRLTMNIAFPTKAHLPAKVRLFIEFLIARFREKDYEKHWNA</sequence>
<keyword evidence="4" id="KW-0238">DNA-binding</keyword>
<dbReference type="InterPro" id="IPR036388">
    <property type="entry name" value="WH-like_DNA-bd_sf"/>
</dbReference>
<dbReference type="Gene3D" id="3.40.190.290">
    <property type="match status" value="1"/>
</dbReference>
<feature type="domain" description="HTH lysR-type" evidence="6">
    <location>
        <begin position="1"/>
        <end position="59"/>
    </location>
</feature>
<dbReference type="PANTHER" id="PTHR30537:SF5">
    <property type="entry name" value="HTH-TYPE TRANSCRIPTIONAL ACTIVATOR TTDR-RELATED"/>
    <property type="match status" value="1"/>
</dbReference>
<dbReference type="SUPFAM" id="SSF53850">
    <property type="entry name" value="Periplasmic binding protein-like II"/>
    <property type="match status" value="1"/>
</dbReference>
<gene>
    <name evidence="7" type="ORF">GCM10007857_26160</name>
</gene>
<dbReference type="Pfam" id="PF00126">
    <property type="entry name" value="HTH_1"/>
    <property type="match status" value="1"/>
</dbReference>
<keyword evidence="5" id="KW-0804">Transcription</keyword>
<keyword evidence="3" id="KW-0805">Transcription regulation</keyword>
<evidence type="ECO:0000256" key="3">
    <source>
        <dbReference type="ARBA" id="ARBA00023015"/>
    </source>
</evidence>
<dbReference type="Proteomes" id="UP001156905">
    <property type="component" value="Unassembled WGS sequence"/>
</dbReference>
<comment type="caution">
    <text evidence="7">The sequence shown here is derived from an EMBL/GenBank/DDBJ whole genome shotgun (WGS) entry which is preliminary data.</text>
</comment>
<organism evidence="7 8">
    <name type="scientific">Bradyrhizobium iriomotense</name>
    <dbReference type="NCBI Taxonomy" id="441950"/>
    <lineage>
        <taxon>Bacteria</taxon>
        <taxon>Pseudomonadati</taxon>
        <taxon>Pseudomonadota</taxon>
        <taxon>Alphaproteobacteria</taxon>
        <taxon>Hyphomicrobiales</taxon>
        <taxon>Nitrobacteraceae</taxon>
        <taxon>Bradyrhizobium</taxon>
    </lineage>
</organism>
<dbReference type="Gene3D" id="1.10.10.10">
    <property type="entry name" value="Winged helix-like DNA-binding domain superfamily/Winged helix DNA-binding domain"/>
    <property type="match status" value="1"/>
</dbReference>
<reference evidence="8" key="1">
    <citation type="journal article" date="2019" name="Int. J. Syst. Evol. Microbiol.">
        <title>The Global Catalogue of Microorganisms (GCM) 10K type strain sequencing project: providing services to taxonomists for standard genome sequencing and annotation.</title>
        <authorList>
            <consortium name="The Broad Institute Genomics Platform"/>
            <consortium name="The Broad Institute Genome Sequencing Center for Infectious Disease"/>
            <person name="Wu L."/>
            <person name="Ma J."/>
        </authorList>
    </citation>
    <scope>NUCLEOTIDE SEQUENCE [LARGE SCALE GENOMIC DNA]</scope>
    <source>
        <strain evidence="8">NBRC 102520</strain>
    </source>
</reference>
<dbReference type="SUPFAM" id="SSF46785">
    <property type="entry name" value="Winged helix' DNA-binding domain"/>
    <property type="match status" value="1"/>
</dbReference>
<dbReference type="EMBL" id="BSOW01000008">
    <property type="protein sequence ID" value="GLR85905.1"/>
    <property type="molecule type" value="Genomic_DNA"/>
</dbReference>
<evidence type="ECO:0000256" key="2">
    <source>
        <dbReference type="ARBA" id="ARBA00009437"/>
    </source>
</evidence>
<name>A0ABQ6AWT9_9BRAD</name>
<dbReference type="PROSITE" id="PS50931">
    <property type="entry name" value="HTH_LYSR"/>
    <property type="match status" value="1"/>
</dbReference>
<dbReference type="RefSeq" id="WP_284265657.1">
    <property type="nucleotide sequence ID" value="NZ_BSOW01000008.1"/>
</dbReference>
<accession>A0ABQ6AWT9</accession>
<evidence type="ECO:0000259" key="6">
    <source>
        <dbReference type="PROSITE" id="PS50931"/>
    </source>
</evidence>
<dbReference type="InterPro" id="IPR036390">
    <property type="entry name" value="WH_DNA-bd_sf"/>
</dbReference>
<comment type="function">
    <text evidence="1">NodD regulates the expression of the nodABCFE genes which encode other nodulation proteins. NodD is also a negative regulator of its own expression. Binds flavonoids as inducers.</text>
</comment>
<dbReference type="InterPro" id="IPR005119">
    <property type="entry name" value="LysR_subst-bd"/>
</dbReference>
<evidence type="ECO:0000256" key="1">
    <source>
        <dbReference type="ARBA" id="ARBA00003502"/>
    </source>
</evidence>
<evidence type="ECO:0000256" key="4">
    <source>
        <dbReference type="ARBA" id="ARBA00023125"/>
    </source>
</evidence>
<evidence type="ECO:0000313" key="7">
    <source>
        <dbReference type="EMBL" id="GLR85905.1"/>
    </source>
</evidence>
<dbReference type="CDD" id="cd08422">
    <property type="entry name" value="PBP2_CrgA_like"/>
    <property type="match status" value="1"/>
</dbReference>
<dbReference type="Pfam" id="PF03466">
    <property type="entry name" value="LysR_substrate"/>
    <property type="match status" value="1"/>
</dbReference>
<proteinExistence type="inferred from homology"/>
<dbReference type="InterPro" id="IPR058163">
    <property type="entry name" value="LysR-type_TF_proteobact-type"/>
</dbReference>